<dbReference type="InterPro" id="IPR038282">
    <property type="entry name" value="DUF2267_sf"/>
</dbReference>
<dbReference type="EMBL" id="LNYH01000100">
    <property type="protein sequence ID" value="KTD20464.1"/>
    <property type="molecule type" value="Genomic_DNA"/>
</dbReference>
<proteinExistence type="predicted"/>
<dbReference type="RefSeq" id="WP_115325303.1">
    <property type="nucleotide sequence ID" value="NZ_CAAAJA010000007.1"/>
</dbReference>
<comment type="caution">
    <text evidence="1">The sequence shown here is derived from an EMBL/GenBank/DDBJ whole genome shotgun (WGS) entry which is preliminary data.</text>
</comment>
<evidence type="ECO:0000313" key="1">
    <source>
        <dbReference type="EMBL" id="KTD20464.1"/>
    </source>
</evidence>
<dbReference type="InterPro" id="IPR018727">
    <property type="entry name" value="DUF2267"/>
</dbReference>
<evidence type="ECO:0008006" key="3">
    <source>
        <dbReference type="Google" id="ProtNLM"/>
    </source>
</evidence>
<keyword evidence="2" id="KW-1185">Reference proteome</keyword>
<evidence type="ECO:0000313" key="2">
    <source>
        <dbReference type="Proteomes" id="UP000054761"/>
    </source>
</evidence>
<reference evidence="1 2" key="1">
    <citation type="submission" date="2015-11" db="EMBL/GenBank/DDBJ databases">
        <title>Genomic analysis of 38 Legionella species identifies large and diverse effector repertoires.</title>
        <authorList>
            <person name="Burstein D."/>
            <person name="Amaro F."/>
            <person name="Zusman T."/>
            <person name="Lifshitz Z."/>
            <person name="Cohen O."/>
            <person name="Gilbert J.A."/>
            <person name="Pupko T."/>
            <person name="Shuman H.A."/>
            <person name="Segal G."/>
        </authorList>
    </citation>
    <scope>NUCLEOTIDE SEQUENCE [LARGE SCALE GENOMIC DNA]</scope>
    <source>
        <strain evidence="1 2">Bercovier 4</strain>
    </source>
</reference>
<sequence length="137" mass="15648">MQISSITSSVNKTYEWLHECRDFGHFRDESQCYSVLRVVLHSLRDELPPEISAHLASQLPLVLKGVYYEGWNPSHPISKAKALEEFIEPFSTELNQLNVNTKEAVTACMKFIKHKLGPDLAEKVMSSLPTSLRKEFN</sequence>
<accession>A0A0W0VK24</accession>
<name>A0A0W0VK24_9GAMM</name>
<dbReference type="AlphaFoldDB" id="A0A0W0VK24"/>
<dbReference type="PATRIC" id="fig|454.4.peg.1858"/>
<protein>
    <recommendedName>
        <fullName evidence="3">DUF2267 domain-containing protein</fullName>
    </recommendedName>
</protein>
<dbReference type="OrthoDB" id="20942at2"/>
<dbReference type="Pfam" id="PF10025">
    <property type="entry name" value="DUF2267"/>
    <property type="match status" value="1"/>
</dbReference>
<dbReference type="Proteomes" id="UP000054761">
    <property type="component" value="Unassembled WGS sequence"/>
</dbReference>
<dbReference type="Gene3D" id="1.10.490.110">
    <property type="entry name" value="Uncharacterized conserved protein DUF2267"/>
    <property type="match status" value="1"/>
</dbReference>
<organism evidence="1 2">
    <name type="scientific">Legionella israelensis</name>
    <dbReference type="NCBI Taxonomy" id="454"/>
    <lineage>
        <taxon>Bacteria</taxon>
        <taxon>Pseudomonadati</taxon>
        <taxon>Pseudomonadota</taxon>
        <taxon>Gammaproteobacteria</taxon>
        <taxon>Legionellales</taxon>
        <taxon>Legionellaceae</taxon>
        <taxon>Legionella</taxon>
    </lineage>
</organism>
<gene>
    <name evidence="1" type="ORF">Lisr_1709</name>
</gene>
<dbReference type="STRING" id="454.Lisr_1709"/>